<dbReference type="GeneID" id="14207155"/>
<dbReference type="InterPro" id="IPR022689">
    <property type="entry name" value="Iron_dep_repressor"/>
</dbReference>
<dbReference type="GO" id="GO:0003677">
    <property type="term" value="F:DNA binding"/>
    <property type="evidence" value="ECO:0007669"/>
    <property type="project" value="InterPro"/>
</dbReference>
<dbReference type="OMA" id="LVAHEPY"/>
<dbReference type="RefSeq" id="WP_005575482.1">
    <property type="nucleotide sequence ID" value="NZ_FORO01000005.1"/>
</dbReference>
<organism evidence="2 3">
    <name type="scientific">Natronobacterium gregoryi</name>
    <dbReference type="NCBI Taxonomy" id="44930"/>
    <lineage>
        <taxon>Archaea</taxon>
        <taxon>Methanobacteriati</taxon>
        <taxon>Methanobacteriota</taxon>
        <taxon>Stenosarchaea group</taxon>
        <taxon>Halobacteria</taxon>
        <taxon>Halobacteriales</taxon>
        <taxon>Natrialbaceae</taxon>
        <taxon>Natronobacterium</taxon>
    </lineage>
</organism>
<evidence type="ECO:0000313" key="2">
    <source>
        <dbReference type="EMBL" id="SFI76819.1"/>
    </source>
</evidence>
<proteinExistence type="predicted"/>
<dbReference type="InterPro" id="IPR036388">
    <property type="entry name" value="WH-like_DNA-bd_sf"/>
</dbReference>
<dbReference type="AlphaFoldDB" id="A0A1I3KWC5"/>
<dbReference type="OrthoDB" id="266552at2157"/>
<dbReference type="EMBL" id="FORO01000005">
    <property type="protein sequence ID" value="SFI76819.1"/>
    <property type="molecule type" value="Genomic_DNA"/>
</dbReference>
<dbReference type="PANTHER" id="PTHR33238">
    <property type="entry name" value="IRON (METAL) DEPENDENT REPRESSOR, DTXR FAMILY"/>
    <property type="match status" value="1"/>
</dbReference>
<sequence length="158" mass="17163">MTSRLPDDATAAADVADGERTISLSEGRYLCGLLQLTLAGEPPVGTTELAAHLGVSAASVTETIDGFERRGLVAHEPYCGAELTERGESAAREFRWRQCTVQQFFEHTSGVQLRDDQAYRIGRLLSEADVRALCEFDDQPCLGRCEETSVDGCHVLAT</sequence>
<feature type="domain" description="HTH dtxR-type" evidence="1">
    <location>
        <begin position="43"/>
        <end position="84"/>
    </location>
</feature>
<dbReference type="InterPro" id="IPR036390">
    <property type="entry name" value="WH_DNA-bd_sf"/>
</dbReference>
<protein>
    <submittedName>
        <fullName evidence="2">DtxR family transcriptional regulator, Mn-dependent transcriptional regulator</fullName>
    </submittedName>
</protein>
<reference evidence="2 3" key="1">
    <citation type="submission" date="2016-10" db="EMBL/GenBank/DDBJ databases">
        <authorList>
            <person name="de Groot N.N."/>
        </authorList>
    </citation>
    <scope>NUCLEOTIDE SEQUENCE [LARGE SCALE GENOMIC DNA]</scope>
    <source>
        <strain evidence="2 3">SP2</strain>
    </source>
</reference>
<dbReference type="Proteomes" id="UP000182829">
    <property type="component" value="Unassembled WGS sequence"/>
</dbReference>
<dbReference type="Pfam" id="PF01325">
    <property type="entry name" value="Fe_dep_repress"/>
    <property type="match status" value="1"/>
</dbReference>
<dbReference type="SUPFAM" id="SSF46785">
    <property type="entry name" value="Winged helix' DNA-binding domain"/>
    <property type="match status" value="1"/>
</dbReference>
<dbReference type="GO" id="GO:0046914">
    <property type="term" value="F:transition metal ion binding"/>
    <property type="evidence" value="ECO:0007669"/>
    <property type="project" value="InterPro"/>
</dbReference>
<gene>
    <name evidence="2" type="ORF">SAMN05443661_10554</name>
</gene>
<name>A0A1I3KWC5_9EURY</name>
<dbReference type="PROSITE" id="PS50944">
    <property type="entry name" value="HTH_DTXR"/>
    <property type="match status" value="1"/>
</dbReference>
<dbReference type="GO" id="GO:0003700">
    <property type="term" value="F:DNA-binding transcription factor activity"/>
    <property type="evidence" value="ECO:0007669"/>
    <property type="project" value="InterPro"/>
</dbReference>
<accession>A0A1I3KWC5</accession>
<dbReference type="SMART" id="SM00529">
    <property type="entry name" value="HTH_DTXR"/>
    <property type="match status" value="1"/>
</dbReference>
<dbReference type="PANTHER" id="PTHR33238:SF7">
    <property type="entry name" value="IRON-DEPENDENT TRANSCRIPTIONAL REGULATOR"/>
    <property type="match status" value="1"/>
</dbReference>
<dbReference type="Gene3D" id="1.10.10.10">
    <property type="entry name" value="Winged helix-like DNA-binding domain superfamily/Winged helix DNA-binding domain"/>
    <property type="match status" value="1"/>
</dbReference>
<evidence type="ECO:0000259" key="1">
    <source>
        <dbReference type="PROSITE" id="PS50944"/>
    </source>
</evidence>
<dbReference type="InterPro" id="IPR022687">
    <property type="entry name" value="HTH_DTXR"/>
</dbReference>
<dbReference type="InterPro" id="IPR050536">
    <property type="entry name" value="DtxR_MntR_Metal-Reg"/>
</dbReference>
<evidence type="ECO:0000313" key="3">
    <source>
        <dbReference type="Proteomes" id="UP000182829"/>
    </source>
</evidence>